<gene>
    <name evidence="20" type="ORF">DIATSA_LOCUS3031</name>
</gene>
<dbReference type="PANTHER" id="PTHR48178:SF1">
    <property type="entry name" value="PEROXISOME BIOGENESIS FACTOR 2"/>
    <property type="match status" value="1"/>
</dbReference>
<dbReference type="SMART" id="SM00184">
    <property type="entry name" value="RING"/>
    <property type="match status" value="1"/>
</dbReference>
<dbReference type="InterPro" id="IPR001841">
    <property type="entry name" value="Znf_RING"/>
</dbReference>
<dbReference type="SUPFAM" id="SSF57850">
    <property type="entry name" value="RING/U-box"/>
    <property type="match status" value="1"/>
</dbReference>
<reference evidence="20" key="1">
    <citation type="submission" date="2021-12" db="EMBL/GenBank/DDBJ databases">
        <authorList>
            <person name="King R."/>
        </authorList>
    </citation>
    <scope>NUCLEOTIDE SEQUENCE</scope>
</reference>
<comment type="pathway">
    <text evidence="2">Protein modification; protein ubiquitination.</text>
</comment>
<dbReference type="GO" id="GO:0005778">
    <property type="term" value="C:peroxisomal membrane"/>
    <property type="evidence" value="ECO:0007669"/>
    <property type="project" value="UniProtKB-SubCell"/>
</dbReference>
<evidence type="ECO:0000256" key="15">
    <source>
        <dbReference type="ARBA" id="ARBA00032511"/>
    </source>
</evidence>
<evidence type="ECO:0000256" key="14">
    <source>
        <dbReference type="ARBA" id="ARBA00023140"/>
    </source>
</evidence>
<evidence type="ECO:0000256" key="1">
    <source>
        <dbReference type="ARBA" id="ARBA00004585"/>
    </source>
</evidence>
<keyword evidence="9" id="KW-0833">Ubl conjugation pathway</keyword>
<dbReference type="Gene3D" id="3.30.40.10">
    <property type="entry name" value="Zinc/RING finger domain, C3HC4 (zinc finger)"/>
    <property type="match status" value="1"/>
</dbReference>
<dbReference type="GO" id="GO:0016558">
    <property type="term" value="P:protein import into peroxisome matrix"/>
    <property type="evidence" value="ECO:0007669"/>
    <property type="project" value="InterPro"/>
</dbReference>
<dbReference type="InterPro" id="IPR006845">
    <property type="entry name" value="Pex_N"/>
</dbReference>
<comment type="similarity">
    <text evidence="3">Belongs to the pex2/pex10/pex12 family.</text>
</comment>
<evidence type="ECO:0000256" key="10">
    <source>
        <dbReference type="ARBA" id="ARBA00022833"/>
    </source>
</evidence>
<evidence type="ECO:0000256" key="3">
    <source>
        <dbReference type="ARBA" id="ARBA00008704"/>
    </source>
</evidence>
<proteinExistence type="inferred from homology"/>
<comment type="subcellular location">
    <subcellularLocation>
        <location evidence="1">Peroxisome membrane</location>
        <topology evidence="1">Multi-pass membrane protein</topology>
    </subcellularLocation>
</comment>
<keyword evidence="8 18" id="KW-0863">Zinc-finger</keyword>
<evidence type="ECO:0000256" key="7">
    <source>
        <dbReference type="ARBA" id="ARBA00022723"/>
    </source>
</evidence>
<evidence type="ECO:0000256" key="16">
    <source>
        <dbReference type="ARBA" id="ARBA00034438"/>
    </source>
</evidence>
<evidence type="ECO:0000256" key="8">
    <source>
        <dbReference type="ARBA" id="ARBA00022771"/>
    </source>
</evidence>
<evidence type="ECO:0000256" key="4">
    <source>
        <dbReference type="ARBA" id="ARBA00022448"/>
    </source>
</evidence>
<evidence type="ECO:0000256" key="2">
    <source>
        <dbReference type="ARBA" id="ARBA00004906"/>
    </source>
</evidence>
<dbReference type="AlphaFoldDB" id="A0A9N9QWU0"/>
<dbReference type="GO" id="GO:0008270">
    <property type="term" value="F:zinc ion binding"/>
    <property type="evidence" value="ECO:0007669"/>
    <property type="project" value="UniProtKB-KW"/>
</dbReference>
<keyword evidence="10" id="KW-0862">Zinc</keyword>
<dbReference type="InterPro" id="IPR013083">
    <property type="entry name" value="Znf_RING/FYVE/PHD"/>
</dbReference>
<dbReference type="EMBL" id="OU893344">
    <property type="protein sequence ID" value="CAG9784969.1"/>
    <property type="molecule type" value="Genomic_DNA"/>
</dbReference>
<keyword evidence="5" id="KW-0808">Transferase</keyword>
<dbReference type="OrthoDB" id="1701437at2759"/>
<dbReference type="GO" id="GO:0061630">
    <property type="term" value="F:ubiquitin protein ligase activity"/>
    <property type="evidence" value="ECO:0007669"/>
    <property type="project" value="UniProtKB-EC"/>
</dbReference>
<protein>
    <recommendedName>
        <fullName evidence="17">RING-type E3 ubiquitin transferase (cysteine targeting)</fullName>
        <ecNumber evidence="17">2.3.2.36</ecNumber>
    </recommendedName>
    <alternativeName>
        <fullName evidence="15">Peroxin-2</fullName>
    </alternativeName>
</protein>
<evidence type="ECO:0000256" key="9">
    <source>
        <dbReference type="ARBA" id="ARBA00022786"/>
    </source>
</evidence>
<evidence type="ECO:0000313" key="21">
    <source>
        <dbReference type="Proteomes" id="UP001153714"/>
    </source>
</evidence>
<evidence type="ECO:0000256" key="18">
    <source>
        <dbReference type="PROSITE-ProRule" id="PRU00175"/>
    </source>
</evidence>
<evidence type="ECO:0000256" key="6">
    <source>
        <dbReference type="ARBA" id="ARBA00022692"/>
    </source>
</evidence>
<dbReference type="InterPro" id="IPR017907">
    <property type="entry name" value="Znf_RING_CS"/>
</dbReference>
<evidence type="ECO:0000256" key="12">
    <source>
        <dbReference type="ARBA" id="ARBA00022989"/>
    </source>
</evidence>
<dbReference type="Proteomes" id="UP001153714">
    <property type="component" value="Chromosome 13"/>
</dbReference>
<keyword evidence="6" id="KW-0812">Transmembrane</keyword>
<keyword evidence="12" id="KW-1133">Transmembrane helix</keyword>
<dbReference type="PROSITE" id="PS00518">
    <property type="entry name" value="ZF_RING_1"/>
    <property type="match status" value="1"/>
</dbReference>
<evidence type="ECO:0000256" key="13">
    <source>
        <dbReference type="ARBA" id="ARBA00023136"/>
    </source>
</evidence>
<evidence type="ECO:0000256" key="5">
    <source>
        <dbReference type="ARBA" id="ARBA00022679"/>
    </source>
</evidence>
<keyword evidence="21" id="KW-1185">Reference proteome</keyword>
<dbReference type="Pfam" id="PF04757">
    <property type="entry name" value="Pex2_Pex12"/>
    <property type="match status" value="1"/>
</dbReference>
<keyword evidence="11" id="KW-0653">Protein transport</keyword>
<feature type="domain" description="RING-type" evidence="19">
    <location>
        <begin position="228"/>
        <end position="267"/>
    </location>
</feature>
<keyword evidence="4" id="KW-0813">Transport</keyword>
<keyword evidence="14" id="KW-0576">Peroxisome</keyword>
<dbReference type="PROSITE" id="PS50089">
    <property type="entry name" value="ZF_RING_2"/>
    <property type="match status" value="1"/>
</dbReference>
<sequence length="280" mass="33384">MILNYIPRVTQLDAVQLDKQIEELFKHLLHQSTKYVKPGFFEPYLPEIDLFLRTWIFKYSVYSKRSTFGQDILSLNYKKDNFTNSKIYWYFGYTIGLRYLKDRALYSFTSNMRVQNLFYKIEMFQVVGDILNFLRFIQSGKHPMLIDFFLGLELTAEKLTREDLTDFSWTRELLWHNFIELIGTVMSLINMFGLKRKLMQMLKYAWWKPNTYSRGQMTTPVMLSQTDCTTCLNKPVLPHTMGCSHIFCYYCLMANKIADQDYACPKCYYNGKDIKRFTVV</sequence>
<comment type="catalytic activity">
    <reaction evidence="16">
        <text>[E2 ubiquitin-conjugating enzyme]-S-ubiquitinyl-L-cysteine + [acceptor protein]-L-cysteine = [E2 ubiquitin-conjugating enzyme]-L-cysteine + [acceptor protein]-S-ubiquitinyl-L-cysteine.</text>
        <dbReference type="EC" id="2.3.2.36"/>
    </reaction>
</comment>
<name>A0A9N9QWU0_9NEOP</name>
<reference evidence="20" key="2">
    <citation type="submission" date="2022-10" db="EMBL/GenBank/DDBJ databases">
        <authorList>
            <consortium name="ENA_rothamsted_submissions"/>
            <consortium name="culmorum"/>
            <person name="King R."/>
        </authorList>
    </citation>
    <scope>NUCLEOTIDE SEQUENCE</scope>
</reference>
<keyword evidence="13" id="KW-0472">Membrane</keyword>
<evidence type="ECO:0000256" key="11">
    <source>
        <dbReference type="ARBA" id="ARBA00022927"/>
    </source>
</evidence>
<dbReference type="EC" id="2.3.2.36" evidence="17"/>
<dbReference type="PANTHER" id="PTHR48178">
    <property type="entry name" value="PEROXISOME BIOGENESIS FACTOR 2"/>
    <property type="match status" value="1"/>
</dbReference>
<organism evidence="20 21">
    <name type="scientific">Diatraea saccharalis</name>
    <name type="common">sugarcane borer</name>
    <dbReference type="NCBI Taxonomy" id="40085"/>
    <lineage>
        <taxon>Eukaryota</taxon>
        <taxon>Metazoa</taxon>
        <taxon>Ecdysozoa</taxon>
        <taxon>Arthropoda</taxon>
        <taxon>Hexapoda</taxon>
        <taxon>Insecta</taxon>
        <taxon>Pterygota</taxon>
        <taxon>Neoptera</taxon>
        <taxon>Endopterygota</taxon>
        <taxon>Lepidoptera</taxon>
        <taxon>Glossata</taxon>
        <taxon>Ditrysia</taxon>
        <taxon>Pyraloidea</taxon>
        <taxon>Crambidae</taxon>
        <taxon>Crambinae</taxon>
        <taxon>Diatraea</taxon>
    </lineage>
</organism>
<evidence type="ECO:0000259" key="19">
    <source>
        <dbReference type="PROSITE" id="PS50089"/>
    </source>
</evidence>
<dbReference type="InterPro" id="IPR025654">
    <property type="entry name" value="PEX2/10"/>
</dbReference>
<evidence type="ECO:0000256" key="17">
    <source>
        <dbReference type="ARBA" id="ARBA00034523"/>
    </source>
</evidence>
<keyword evidence="7" id="KW-0479">Metal-binding</keyword>
<evidence type="ECO:0000313" key="20">
    <source>
        <dbReference type="EMBL" id="CAG9784969.1"/>
    </source>
</evidence>
<accession>A0A9N9QWU0</accession>